<dbReference type="GeneTree" id="ENSGT00940000158764"/>
<evidence type="ECO:0000256" key="3">
    <source>
        <dbReference type="ARBA" id="ARBA00023242"/>
    </source>
</evidence>
<dbReference type="PANTHER" id="PTHR45781:SF5">
    <property type="entry name" value="TOX HIGH MOBILITY GROUP BOX FAMILY MEMBER 2"/>
    <property type="match status" value="1"/>
</dbReference>
<sequence>FLSDPPSLLSTLLYVLKVRDEDYEIPPITPPNHADPSLLHLMEHESGYPFHSLPHNGLLNTYSYPELPALMMSNMLGQDTHLLSGPMHSVSTSPFLNLSPFSCGPFAIARVKRCSRLLVFAVRGLEVGQRVSAENIVSEGFTCSCYRKFWVVFLFYFQSYDTALELKYTAAKR</sequence>
<dbReference type="InterPro" id="IPR051365">
    <property type="entry name" value="TOX_HMG-box_domain"/>
</dbReference>
<dbReference type="GO" id="GO:0005634">
    <property type="term" value="C:nucleus"/>
    <property type="evidence" value="ECO:0007669"/>
    <property type="project" value="UniProtKB-SubCell"/>
</dbReference>
<protein>
    <submittedName>
        <fullName evidence="4">Uncharacterized protein</fullName>
    </submittedName>
</protein>
<reference evidence="4" key="2">
    <citation type="submission" date="2025-09" db="UniProtKB">
        <authorList>
            <consortium name="Ensembl"/>
        </authorList>
    </citation>
    <scope>IDENTIFICATION</scope>
</reference>
<keyword evidence="3" id="KW-0539">Nucleus</keyword>
<proteinExistence type="predicted"/>
<dbReference type="AlphaFoldDB" id="A0A3Q1FAF0"/>
<dbReference type="STRING" id="80966.ENSAPOP00000013998"/>
<keyword evidence="5" id="KW-1185">Reference proteome</keyword>
<evidence type="ECO:0000313" key="5">
    <source>
        <dbReference type="Proteomes" id="UP000257200"/>
    </source>
</evidence>
<dbReference type="InParanoid" id="A0A3Q1FAF0"/>
<reference evidence="4" key="1">
    <citation type="submission" date="2025-08" db="UniProtKB">
        <authorList>
            <consortium name="Ensembl"/>
        </authorList>
    </citation>
    <scope>IDENTIFICATION</scope>
</reference>
<dbReference type="Proteomes" id="UP000257200">
    <property type="component" value="Unplaced"/>
</dbReference>
<comment type="subcellular location">
    <subcellularLocation>
        <location evidence="1">Nucleus</location>
    </subcellularLocation>
</comment>
<evidence type="ECO:0000256" key="2">
    <source>
        <dbReference type="ARBA" id="ARBA00023125"/>
    </source>
</evidence>
<evidence type="ECO:0000313" key="4">
    <source>
        <dbReference type="Ensembl" id="ENSAPOP00000013998.1"/>
    </source>
</evidence>
<name>A0A3Q1FAF0_9TELE</name>
<accession>A0A3Q1FAF0</accession>
<dbReference type="GO" id="GO:0006357">
    <property type="term" value="P:regulation of transcription by RNA polymerase II"/>
    <property type="evidence" value="ECO:0007669"/>
    <property type="project" value="TreeGrafter"/>
</dbReference>
<organism evidence="4 5">
    <name type="scientific">Acanthochromis polyacanthus</name>
    <name type="common">spiny chromis</name>
    <dbReference type="NCBI Taxonomy" id="80966"/>
    <lineage>
        <taxon>Eukaryota</taxon>
        <taxon>Metazoa</taxon>
        <taxon>Chordata</taxon>
        <taxon>Craniata</taxon>
        <taxon>Vertebrata</taxon>
        <taxon>Euteleostomi</taxon>
        <taxon>Actinopterygii</taxon>
        <taxon>Neopterygii</taxon>
        <taxon>Teleostei</taxon>
        <taxon>Neoteleostei</taxon>
        <taxon>Acanthomorphata</taxon>
        <taxon>Ovalentaria</taxon>
        <taxon>Pomacentridae</taxon>
        <taxon>Acanthochromis</taxon>
    </lineage>
</organism>
<evidence type="ECO:0000256" key="1">
    <source>
        <dbReference type="ARBA" id="ARBA00004123"/>
    </source>
</evidence>
<keyword evidence="2" id="KW-0238">DNA-binding</keyword>
<dbReference type="PANTHER" id="PTHR45781">
    <property type="entry name" value="AGAP000281-PA"/>
    <property type="match status" value="1"/>
</dbReference>
<dbReference type="GO" id="GO:0031490">
    <property type="term" value="F:chromatin DNA binding"/>
    <property type="evidence" value="ECO:0007669"/>
    <property type="project" value="TreeGrafter"/>
</dbReference>
<dbReference type="Ensembl" id="ENSAPOT00000022297.1">
    <property type="protein sequence ID" value="ENSAPOP00000013998.1"/>
    <property type="gene ID" value="ENSAPOG00000016839.1"/>
</dbReference>